<dbReference type="PANTHER" id="PTHR46512">
    <property type="entry name" value="PEPTIDYLPROLYL ISOMERASE"/>
    <property type="match status" value="1"/>
</dbReference>
<feature type="repeat" description="TPR" evidence="1">
    <location>
        <begin position="95"/>
        <end position="128"/>
    </location>
</feature>
<keyword evidence="1" id="KW-0802">TPR repeat</keyword>
<dbReference type="GO" id="GO:0043066">
    <property type="term" value="P:negative regulation of apoptotic process"/>
    <property type="evidence" value="ECO:0007669"/>
    <property type="project" value="TreeGrafter"/>
</dbReference>
<dbReference type="SUPFAM" id="SSF48452">
    <property type="entry name" value="TPR-like"/>
    <property type="match status" value="1"/>
</dbReference>
<dbReference type="Proteomes" id="UP000193560">
    <property type="component" value="Unassembled WGS sequence"/>
</dbReference>
<dbReference type="AlphaFoldDB" id="A0A1X2ISM6"/>
<accession>A0A1X2ISM6</accession>
<dbReference type="Gene3D" id="1.25.40.10">
    <property type="entry name" value="Tetratricopeptide repeat domain"/>
    <property type="match status" value="1"/>
</dbReference>
<dbReference type="GO" id="GO:0044183">
    <property type="term" value="F:protein folding chaperone"/>
    <property type="evidence" value="ECO:0007669"/>
    <property type="project" value="TreeGrafter"/>
</dbReference>
<reference evidence="2 3" key="1">
    <citation type="submission" date="2016-07" db="EMBL/GenBank/DDBJ databases">
        <title>Pervasive Adenine N6-methylation of Active Genes in Fungi.</title>
        <authorList>
            <consortium name="DOE Joint Genome Institute"/>
            <person name="Mondo S.J."/>
            <person name="Dannebaum R.O."/>
            <person name="Kuo R.C."/>
            <person name="Labutti K."/>
            <person name="Haridas S."/>
            <person name="Kuo A."/>
            <person name="Salamov A."/>
            <person name="Ahrendt S.R."/>
            <person name="Lipzen A."/>
            <person name="Sullivan W."/>
            <person name="Andreopoulos W.B."/>
            <person name="Clum A."/>
            <person name="Lindquist E."/>
            <person name="Daum C."/>
            <person name="Ramamoorthy G.K."/>
            <person name="Gryganskyi A."/>
            <person name="Culley D."/>
            <person name="Magnuson J.K."/>
            <person name="James T.Y."/>
            <person name="O'Malley M.A."/>
            <person name="Stajich J.E."/>
            <person name="Spatafora J.W."/>
            <person name="Visel A."/>
            <person name="Grigoriev I.V."/>
        </authorList>
    </citation>
    <scope>NUCLEOTIDE SEQUENCE [LARGE SCALE GENOMIC DNA]</scope>
    <source>
        <strain evidence="2 3">NRRL 1336</strain>
    </source>
</reference>
<sequence length="163" mass="18786">MTPDETFAKGLDLKAEGNEHFKKGEYKEALTKYYHAILHLRTVGGNKQKEKFDAESNKQLALIFNNMAAVNIKQKNWKRAMENAKKSLELSPDSIKAKFRLAQSYLHQNELDKAEPLLNEVLASNPDDVLVRQEIVNFKEKAKSLDSKEKQIYQRMLSKMSKD</sequence>
<evidence type="ECO:0000256" key="1">
    <source>
        <dbReference type="PROSITE-ProRule" id="PRU00339"/>
    </source>
</evidence>
<dbReference type="Pfam" id="PF14559">
    <property type="entry name" value="TPR_19"/>
    <property type="match status" value="1"/>
</dbReference>
<protein>
    <submittedName>
        <fullName evidence="2">Uncharacterized protein</fullName>
    </submittedName>
</protein>
<dbReference type="PROSITE" id="PS50005">
    <property type="entry name" value="TPR"/>
    <property type="match status" value="2"/>
</dbReference>
<evidence type="ECO:0000313" key="3">
    <source>
        <dbReference type="Proteomes" id="UP000193560"/>
    </source>
</evidence>
<keyword evidence="3" id="KW-1185">Reference proteome</keyword>
<dbReference type="InterPro" id="IPR019734">
    <property type="entry name" value="TPR_rpt"/>
</dbReference>
<dbReference type="EMBL" id="MCGE01000005">
    <property type="protein sequence ID" value="ORZ21548.1"/>
    <property type="molecule type" value="Genomic_DNA"/>
</dbReference>
<dbReference type="SMART" id="SM00028">
    <property type="entry name" value="TPR"/>
    <property type="match status" value="3"/>
</dbReference>
<feature type="repeat" description="TPR" evidence="1">
    <location>
        <begin position="61"/>
        <end position="94"/>
    </location>
</feature>
<dbReference type="PANTHER" id="PTHR46512:SF1">
    <property type="entry name" value="PEPTIDYLPROLYL ISOMERASE"/>
    <property type="match status" value="1"/>
</dbReference>
<dbReference type="InterPro" id="IPR011990">
    <property type="entry name" value="TPR-like_helical_dom_sf"/>
</dbReference>
<dbReference type="GO" id="GO:0016020">
    <property type="term" value="C:membrane"/>
    <property type="evidence" value="ECO:0007669"/>
    <property type="project" value="TreeGrafter"/>
</dbReference>
<dbReference type="GO" id="GO:0012505">
    <property type="term" value="C:endomembrane system"/>
    <property type="evidence" value="ECO:0007669"/>
    <property type="project" value="TreeGrafter"/>
</dbReference>
<proteinExistence type="predicted"/>
<name>A0A1X2ISM6_9FUNG</name>
<evidence type="ECO:0000313" key="2">
    <source>
        <dbReference type="EMBL" id="ORZ21548.1"/>
    </source>
</evidence>
<dbReference type="OrthoDB" id="433738at2759"/>
<dbReference type="STRING" id="90262.A0A1X2ISM6"/>
<comment type="caution">
    <text evidence="2">The sequence shown here is derived from an EMBL/GenBank/DDBJ whole genome shotgun (WGS) entry which is preliminary data.</text>
</comment>
<dbReference type="GO" id="GO:0005829">
    <property type="term" value="C:cytosol"/>
    <property type="evidence" value="ECO:0007669"/>
    <property type="project" value="TreeGrafter"/>
</dbReference>
<organism evidence="2 3">
    <name type="scientific">Absidia repens</name>
    <dbReference type="NCBI Taxonomy" id="90262"/>
    <lineage>
        <taxon>Eukaryota</taxon>
        <taxon>Fungi</taxon>
        <taxon>Fungi incertae sedis</taxon>
        <taxon>Mucoromycota</taxon>
        <taxon>Mucoromycotina</taxon>
        <taxon>Mucoromycetes</taxon>
        <taxon>Mucorales</taxon>
        <taxon>Cunninghamellaceae</taxon>
        <taxon>Absidia</taxon>
    </lineage>
</organism>
<dbReference type="GO" id="GO:0005740">
    <property type="term" value="C:mitochondrial envelope"/>
    <property type="evidence" value="ECO:0007669"/>
    <property type="project" value="TreeGrafter"/>
</dbReference>
<dbReference type="InterPro" id="IPR050754">
    <property type="entry name" value="FKBP4/5/8-like"/>
</dbReference>
<gene>
    <name evidence="2" type="ORF">BCR42DRAFT_407790</name>
</gene>